<reference evidence="2" key="3">
    <citation type="submission" date="2023-05" db="EMBL/GenBank/DDBJ databases">
        <authorList>
            <person name="Smith C.H."/>
        </authorList>
    </citation>
    <scope>NUCLEOTIDE SEQUENCE</scope>
    <source>
        <strain evidence="2">CHS0354</strain>
        <tissue evidence="2">Mantle</tissue>
    </source>
</reference>
<keyword evidence="3" id="KW-1185">Reference proteome</keyword>
<dbReference type="EMBL" id="JAEAOA010002208">
    <property type="protein sequence ID" value="KAK3603009.1"/>
    <property type="molecule type" value="Genomic_DNA"/>
</dbReference>
<feature type="chain" id="PRO_5041931563" evidence="1">
    <location>
        <begin position="21"/>
        <end position="169"/>
    </location>
</feature>
<feature type="signal peptide" evidence="1">
    <location>
        <begin position="1"/>
        <end position="20"/>
    </location>
</feature>
<accession>A0AAE0T3C3</accession>
<comment type="caution">
    <text evidence="2">The sequence shown here is derived from an EMBL/GenBank/DDBJ whole genome shotgun (WGS) entry which is preliminary data.</text>
</comment>
<organism evidence="2 3">
    <name type="scientific">Potamilus streckersoni</name>
    <dbReference type="NCBI Taxonomy" id="2493646"/>
    <lineage>
        <taxon>Eukaryota</taxon>
        <taxon>Metazoa</taxon>
        <taxon>Spiralia</taxon>
        <taxon>Lophotrochozoa</taxon>
        <taxon>Mollusca</taxon>
        <taxon>Bivalvia</taxon>
        <taxon>Autobranchia</taxon>
        <taxon>Heteroconchia</taxon>
        <taxon>Palaeoheterodonta</taxon>
        <taxon>Unionida</taxon>
        <taxon>Unionoidea</taxon>
        <taxon>Unionidae</taxon>
        <taxon>Ambleminae</taxon>
        <taxon>Lampsilini</taxon>
        <taxon>Potamilus</taxon>
    </lineage>
</organism>
<dbReference type="Proteomes" id="UP001195483">
    <property type="component" value="Unassembled WGS sequence"/>
</dbReference>
<proteinExistence type="predicted"/>
<gene>
    <name evidence="2" type="ORF">CHS0354_037756</name>
</gene>
<keyword evidence="1" id="KW-0732">Signal</keyword>
<protein>
    <submittedName>
        <fullName evidence="2">Uncharacterized protein</fullName>
    </submittedName>
</protein>
<sequence length="169" mass="19337">MERYLTWLVIVLVYWAVLSADTSSRKNESIAPPNPLLFSDHELEPAIQQALSVGHGEFKEQKTLNELLHRQGVDENNHGRKMKWCSIHQMADSQRMKQPTYIQTEQTLISIRAAEELTRILSCPLVIYVFVDSVHEMVLKGCKVELEGLLILARVELKESTILSRPNLT</sequence>
<evidence type="ECO:0000313" key="2">
    <source>
        <dbReference type="EMBL" id="KAK3603009.1"/>
    </source>
</evidence>
<evidence type="ECO:0000256" key="1">
    <source>
        <dbReference type="SAM" id="SignalP"/>
    </source>
</evidence>
<reference evidence="2" key="2">
    <citation type="journal article" date="2021" name="Genome Biol. Evol.">
        <title>Developing a high-quality reference genome for a parasitic bivalve with doubly uniparental inheritance (Bivalvia: Unionida).</title>
        <authorList>
            <person name="Smith C.H."/>
        </authorList>
    </citation>
    <scope>NUCLEOTIDE SEQUENCE</scope>
    <source>
        <strain evidence="2">CHS0354</strain>
        <tissue evidence="2">Mantle</tissue>
    </source>
</reference>
<reference evidence="2" key="1">
    <citation type="journal article" date="2021" name="Genome Biol. Evol.">
        <title>A High-Quality Reference Genome for a Parasitic Bivalve with Doubly Uniparental Inheritance (Bivalvia: Unionida).</title>
        <authorList>
            <person name="Smith C.H."/>
        </authorList>
    </citation>
    <scope>NUCLEOTIDE SEQUENCE</scope>
    <source>
        <strain evidence="2">CHS0354</strain>
    </source>
</reference>
<dbReference type="AlphaFoldDB" id="A0AAE0T3C3"/>
<name>A0AAE0T3C3_9BIVA</name>
<evidence type="ECO:0000313" key="3">
    <source>
        <dbReference type="Proteomes" id="UP001195483"/>
    </source>
</evidence>